<feature type="transmembrane region" description="Helical" evidence="1">
    <location>
        <begin position="255"/>
        <end position="275"/>
    </location>
</feature>
<dbReference type="EMBL" id="FOBO01000019">
    <property type="protein sequence ID" value="SEN51435.1"/>
    <property type="molecule type" value="Genomic_DNA"/>
</dbReference>
<dbReference type="AlphaFoldDB" id="A0A1H8H5M1"/>
<feature type="transmembrane region" description="Helical" evidence="1">
    <location>
        <begin position="35"/>
        <end position="54"/>
    </location>
</feature>
<accession>A0A1H8H5M1</accession>
<dbReference type="Pfam" id="PF10129">
    <property type="entry name" value="OpgC_C"/>
    <property type="match status" value="1"/>
</dbReference>
<name>A0A1H8H5M1_9RHOB</name>
<dbReference type="PIRSF" id="PIRSF028704">
    <property type="entry name" value="UPC028704"/>
    <property type="match status" value="1"/>
</dbReference>
<feature type="transmembrane region" description="Helical" evidence="1">
    <location>
        <begin position="225"/>
        <end position="243"/>
    </location>
</feature>
<feature type="transmembrane region" description="Helical" evidence="1">
    <location>
        <begin position="147"/>
        <end position="171"/>
    </location>
</feature>
<keyword evidence="1" id="KW-0472">Membrane</keyword>
<feature type="transmembrane region" description="Helical" evidence="1">
    <location>
        <begin position="178"/>
        <end position="198"/>
    </location>
</feature>
<dbReference type="Proteomes" id="UP000182160">
    <property type="component" value="Unassembled WGS sequence"/>
</dbReference>
<protein>
    <recommendedName>
        <fullName evidence="4">OpgC protein</fullName>
    </recommendedName>
</protein>
<proteinExistence type="predicted"/>
<evidence type="ECO:0000313" key="3">
    <source>
        <dbReference type="Proteomes" id="UP000182160"/>
    </source>
</evidence>
<feature type="transmembrane region" description="Helical" evidence="1">
    <location>
        <begin position="103"/>
        <end position="120"/>
    </location>
</feature>
<keyword evidence="1" id="KW-0812">Transmembrane</keyword>
<sequence>MTSVADPAMLQSRAKETAAPAATTRDIRLDFFRGLAMFIILCAHTPSNFFTSWIPARWGFSDATEIFVFCSGMASAIAFGRTFDRAGWALGTGRVGYRVWQVYWAHIGMFFAIATLLAAFDHFGTFDKTYIGTLNLWKFFADPGPQLVGLFSLTYVPNYFDILPMYMVILVMMPLMMALSRISVWATFAAMALIWLFAQRAVLDTLGLTHLHLGFPAEPWSDRKWYFNPFGWQLVFFSGFALMRGWIPKPPVNKVLIGLALVIVIANVPLSHIGMREFGFDWARGWRIDNTGLFNKSDFGILRYVHFLSLAYLCWVAAGDGGARLKTVGTGLLSRAWGGLLKMILKVGQQSLAVFVFSMVFARLSGFVMDQIGRTTWNMVLANCVGFASLILVAYSVAWFKSHPWRGAK</sequence>
<feature type="transmembrane region" description="Helical" evidence="1">
    <location>
        <begin position="301"/>
        <end position="318"/>
    </location>
</feature>
<feature type="transmembrane region" description="Helical" evidence="1">
    <location>
        <begin position="380"/>
        <end position="400"/>
    </location>
</feature>
<feature type="transmembrane region" description="Helical" evidence="1">
    <location>
        <begin position="351"/>
        <end position="368"/>
    </location>
</feature>
<dbReference type="PANTHER" id="PTHR38592:SF3">
    <property type="entry name" value="BLL4819 PROTEIN"/>
    <property type="match status" value="1"/>
</dbReference>
<gene>
    <name evidence="2" type="ORF">SAMN04488077_11928</name>
</gene>
<dbReference type="InterPro" id="IPR014550">
    <property type="entry name" value="UCP028704_OpgC"/>
</dbReference>
<dbReference type="RefSeq" id="WP_074787892.1">
    <property type="nucleotide sequence ID" value="NZ_FOBO01000019.1"/>
</dbReference>
<evidence type="ECO:0000313" key="2">
    <source>
        <dbReference type="EMBL" id="SEN51435.1"/>
    </source>
</evidence>
<organism evidence="2 3">
    <name type="scientific">Roseovarius tolerans</name>
    <dbReference type="NCBI Taxonomy" id="74031"/>
    <lineage>
        <taxon>Bacteria</taxon>
        <taxon>Pseudomonadati</taxon>
        <taxon>Pseudomonadota</taxon>
        <taxon>Alphaproteobacteria</taxon>
        <taxon>Rhodobacterales</taxon>
        <taxon>Roseobacteraceae</taxon>
        <taxon>Roseovarius</taxon>
    </lineage>
</organism>
<feature type="transmembrane region" description="Helical" evidence="1">
    <location>
        <begin position="66"/>
        <end position="83"/>
    </location>
</feature>
<evidence type="ECO:0008006" key="4">
    <source>
        <dbReference type="Google" id="ProtNLM"/>
    </source>
</evidence>
<reference evidence="2 3" key="1">
    <citation type="submission" date="2016-10" db="EMBL/GenBank/DDBJ databases">
        <authorList>
            <person name="de Groot N.N."/>
        </authorList>
    </citation>
    <scope>NUCLEOTIDE SEQUENCE [LARGE SCALE GENOMIC DNA]</scope>
    <source>
        <strain evidence="2 3">DSM 11457</strain>
    </source>
</reference>
<keyword evidence="1" id="KW-1133">Transmembrane helix</keyword>
<dbReference type="PANTHER" id="PTHR38592">
    <property type="entry name" value="BLL4819 PROTEIN"/>
    <property type="match status" value="1"/>
</dbReference>
<evidence type="ECO:0000256" key="1">
    <source>
        <dbReference type="SAM" id="Phobius"/>
    </source>
</evidence>